<accession>A0A9P4IJV1</accession>
<evidence type="ECO:0000313" key="2">
    <source>
        <dbReference type="EMBL" id="KAF2101313.1"/>
    </source>
</evidence>
<comment type="caution">
    <text evidence="2">The sequence shown here is derived from an EMBL/GenBank/DDBJ whole genome shotgun (WGS) entry which is preliminary data.</text>
</comment>
<keyword evidence="3" id="KW-1185">Reference proteome</keyword>
<name>A0A9P4IJV1_9PEZI</name>
<sequence length="413" mass="44154">MSSDQSELFEVVQTALSSEKLKKSEAHVELFVLCTELSLQSSLWQSGSDSLSSAPNTNSFYSLPSSYSTPLSSFSSSNPSSASSSAYASAATTPAPSAGTTPYLYQHVPLSSSADRKRQLPAGSFSWGHSPSNMAQPGFDGETRRKKRKSSSSKSRDFNLTPSSTSSRYYKRADSAVSTSPPPSYQASPAATGVPPHPYPLALPTPPDSPMVDTKEPAQLVFHIYKTSPIFSRRTYDITLPDKRSPAFHVSFPPTALGMSGKPNIMVQRGTESGPVIGEVRFRSMFSPEEIHLTGFGRSSPPESTTVSSDGLFSRRKRVHFAGKDWFWKGTSSKAAGGHKGGGEGMIGGHLKCTDESGEVVALITRTPSPSKVGRIAITKRDLTDREIEGIVVTGLAVLEKDERNSGVDGGSS</sequence>
<dbReference type="EMBL" id="ML978123">
    <property type="protein sequence ID" value="KAF2101313.1"/>
    <property type="molecule type" value="Genomic_DNA"/>
</dbReference>
<feature type="compositionally biased region" description="Polar residues" evidence="1">
    <location>
        <begin position="158"/>
        <end position="168"/>
    </location>
</feature>
<gene>
    <name evidence="2" type="ORF">NA57DRAFT_53287</name>
</gene>
<protein>
    <submittedName>
        <fullName evidence="2">Uncharacterized protein</fullName>
    </submittedName>
</protein>
<dbReference type="AlphaFoldDB" id="A0A9P4IJV1"/>
<dbReference type="Proteomes" id="UP000799772">
    <property type="component" value="Unassembled WGS sequence"/>
</dbReference>
<feature type="compositionally biased region" description="Pro residues" evidence="1">
    <location>
        <begin position="195"/>
        <end position="209"/>
    </location>
</feature>
<reference evidence="2" key="1">
    <citation type="journal article" date="2020" name="Stud. Mycol.">
        <title>101 Dothideomycetes genomes: a test case for predicting lifestyles and emergence of pathogens.</title>
        <authorList>
            <person name="Haridas S."/>
            <person name="Albert R."/>
            <person name="Binder M."/>
            <person name="Bloem J."/>
            <person name="Labutti K."/>
            <person name="Salamov A."/>
            <person name="Andreopoulos B."/>
            <person name="Baker S."/>
            <person name="Barry K."/>
            <person name="Bills G."/>
            <person name="Bluhm B."/>
            <person name="Cannon C."/>
            <person name="Castanera R."/>
            <person name="Culley D."/>
            <person name="Daum C."/>
            <person name="Ezra D."/>
            <person name="Gonzalez J."/>
            <person name="Henrissat B."/>
            <person name="Kuo A."/>
            <person name="Liang C."/>
            <person name="Lipzen A."/>
            <person name="Lutzoni F."/>
            <person name="Magnuson J."/>
            <person name="Mondo S."/>
            <person name="Nolan M."/>
            <person name="Ohm R."/>
            <person name="Pangilinan J."/>
            <person name="Park H.-J."/>
            <person name="Ramirez L."/>
            <person name="Alfaro M."/>
            <person name="Sun H."/>
            <person name="Tritt A."/>
            <person name="Yoshinaga Y."/>
            <person name="Zwiers L.-H."/>
            <person name="Turgeon B."/>
            <person name="Goodwin S."/>
            <person name="Spatafora J."/>
            <person name="Crous P."/>
            <person name="Grigoriev I."/>
        </authorList>
    </citation>
    <scope>NUCLEOTIDE SEQUENCE</scope>
    <source>
        <strain evidence="2">CBS 133067</strain>
    </source>
</reference>
<proteinExistence type="predicted"/>
<evidence type="ECO:0000313" key="3">
    <source>
        <dbReference type="Proteomes" id="UP000799772"/>
    </source>
</evidence>
<organism evidence="2 3">
    <name type="scientific">Rhizodiscina lignyota</name>
    <dbReference type="NCBI Taxonomy" id="1504668"/>
    <lineage>
        <taxon>Eukaryota</taxon>
        <taxon>Fungi</taxon>
        <taxon>Dikarya</taxon>
        <taxon>Ascomycota</taxon>
        <taxon>Pezizomycotina</taxon>
        <taxon>Dothideomycetes</taxon>
        <taxon>Pleosporomycetidae</taxon>
        <taxon>Aulographales</taxon>
        <taxon>Rhizodiscinaceae</taxon>
        <taxon>Rhizodiscina</taxon>
    </lineage>
</organism>
<feature type="region of interest" description="Disordered" evidence="1">
    <location>
        <begin position="115"/>
        <end position="210"/>
    </location>
</feature>
<dbReference type="OrthoDB" id="4725912at2759"/>
<evidence type="ECO:0000256" key="1">
    <source>
        <dbReference type="SAM" id="MobiDB-lite"/>
    </source>
</evidence>